<feature type="coiled-coil region" evidence="3">
    <location>
        <begin position="1117"/>
        <end position="1165"/>
    </location>
</feature>
<feature type="repeat" description="ANK" evidence="2">
    <location>
        <begin position="199"/>
        <end position="231"/>
    </location>
</feature>
<dbReference type="InterPro" id="IPR036770">
    <property type="entry name" value="Ankyrin_rpt-contain_sf"/>
</dbReference>
<organism evidence="7 8">
    <name type="scientific">Alligator sinensis</name>
    <name type="common">Chinese alligator</name>
    <dbReference type="NCBI Taxonomy" id="38654"/>
    <lineage>
        <taxon>Eukaryota</taxon>
        <taxon>Metazoa</taxon>
        <taxon>Chordata</taxon>
        <taxon>Craniata</taxon>
        <taxon>Vertebrata</taxon>
        <taxon>Euteleostomi</taxon>
        <taxon>Archelosauria</taxon>
        <taxon>Archosauria</taxon>
        <taxon>Crocodylia</taxon>
        <taxon>Alligatoridae</taxon>
        <taxon>Alligatorinae</taxon>
        <taxon>Alligator</taxon>
    </lineage>
</organism>
<feature type="compositionally biased region" description="Low complexity" evidence="4">
    <location>
        <begin position="14"/>
        <end position="24"/>
    </location>
</feature>
<dbReference type="InterPro" id="IPR002110">
    <property type="entry name" value="Ankyrin_rpt"/>
</dbReference>
<feature type="region of interest" description="Disordered" evidence="4">
    <location>
        <begin position="1"/>
        <end position="28"/>
    </location>
</feature>
<feature type="coiled-coil region" evidence="3">
    <location>
        <begin position="1191"/>
        <end position="1249"/>
    </location>
</feature>
<feature type="region of interest" description="Disordered" evidence="4">
    <location>
        <begin position="390"/>
        <end position="511"/>
    </location>
</feature>
<feature type="region of interest" description="Disordered" evidence="4">
    <location>
        <begin position="261"/>
        <end position="357"/>
    </location>
</feature>
<keyword evidence="7" id="KW-1185">Reference proteome</keyword>
<dbReference type="InterPro" id="IPR021885">
    <property type="entry name" value="DUF3496"/>
</dbReference>
<dbReference type="GeneID" id="102385960"/>
<dbReference type="PROSITE" id="PS50297">
    <property type="entry name" value="ANK_REP_REGION"/>
    <property type="match status" value="4"/>
</dbReference>
<feature type="compositionally biased region" description="Polar residues" evidence="4">
    <location>
        <begin position="452"/>
        <end position="478"/>
    </location>
</feature>
<feature type="compositionally biased region" description="Polar residues" evidence="4">
    <location>
        <begin position="1045"/>
        <end position="1054"/>
    </location>
</feature>
<evidence type="ECO:0000256" key="2">
    <source>
        <dbReference type="PROSITE-ProRule" id="PRU00023"/>
    </source>
</evidence>
<dbReference type="PANTHER" id="PTHR24147">
    <property type="entry name" value="ANKYRIN REPEAT DOMAIN 36-RELATED"/>
    <property type="match status" value="1"/>
</dbReference>
<evidence type="ECO:0000259" key="5">
    <source>
        <dbReference type="Pfam" id="PF12001"/>
    </source>
</evidence>
<evidence type="ECO:0000313" key="7">
    <source>
        <dbReference type="Proteomes" id="UP000189705"/>
    </source>
</evidence>
<feature type="region of interest" description="Disordered" evidence="4">
    <location>
        <begin position="985"/>
        <end position="1076"/>
    </location>
</feature>
<feature type="repeat" description="ANK" evidence="2">
    <location>
        <begin position="67"/>
        <end position="99"/>
    </location>
</feature>
<feature type="compositionally biased region" description="Polar residues" evidence="4">
    <location>
        <begin position="266"/>
        <end position="276"/>
    </location>
</feature>
<dbReference type="Gene3D" id="1.25.40.20">
    <property type="entry name" value="Ankyrin repeat-containing domain"/>
    <property type="match status" value="1"/>
</dbReference>
<feature type="coiled-coil region" evidence="3">
    <location>
        <begin position="1772"/>
        <end position="1929"/>
    </location>
</feature>
<feature type="compositionally biased region" description="Basic and acidic residues" evidence="4">
    <location>
        <begin position="307"/>
        <end position="316"/>
    </location>
</feature>
<feature type="compositionally biased region" description="Acidic residues" evidence="4">
    <location>
        <begin position="488"/>
        <end position="498"/>
    </location>
</feature>
<dbReference type="Pfam" id="PF12796">
    <property type="entry name" value="Ank_2"/>
    <property type="match status" value="1"/>
</dbReference>
<keyword evidence="1 3" id="KW-0175">Coiled coil</keyword>
<evidence type="ECO:0000256" key="1">
    <source>
        <dbReference type="ARBA" id="ARBA00023054"/>
    </source>
</evidence>
<evidence type="ECO:0000256" key="3">
    <source>
        <dbReference type="SAM" id="Coils"/>
    </source>
</evidence>
<gene>
    <name evidence="8" type="primary">ANKRD26</name>
</gene>
<evidence type="ECO:0000256" key="4">
    <source>
        <dbReference type="SAM" id="MobiDB-lite"/>
    </source>
</evidence>
<feature type="coiled-coil region" evidence="3">
    <location>
        <begin position="2037"/>
        <end position="2064"/>
    </location>
</feature>
<dbReference type="CTD" id="22852"/>
<sequence>MKKIFGFGKKKKGLPSPSKSASLPVGSGGYELRERDLGKLHRAAATGDLGKLQQLLRKQDPNQLDKENRTPLHLACANGHLDIVSYLIENKCKLNLCDNDSRSPLMKAVQCQQEKCATLLLERGADPNLYDANCNTALHFAACIPNISLAIELLEHDADIDAQNKDGYTPLTLAITENHQGMVEFLLQKGADVHAVDKSKRTPLMIAASGGELSLIKILLEHGADLSHKDVSGCTAEDYAHLGGYSGLSKQLSEYARWKTVEKPSPGNTKGMSVFSSPDRFGDLGDALGAPATDKEEMQQSPNQTSRTRDSGKVIDDLSQGDSVRSSEKGEGDDSWLSSEEEELDFTPKKQQKPNLSLLLSASQKFKENIDEKSSIMRTEHVAISLQNKSDCEAEEITESPPKPLSQVKSFPHPIHPSPGSFSKRSQMAPPLLGFTQEESSEEEEEEDNEEQLQASNVDKNLINVNPEVQNPSENVSVRKNMMSALGLEEEEDTESPWDSECASESPRKPSAGLLALPAFRPETHMQSISEEPNKDTFYIPSFIRGSRNYKMTKIEDSRSLVRPVEHVDFSEKHSDSQQKSIREIIETNDSSYPTKVRETGERQKSDLMEEFGLDDADDIEDASDWDSTSVSLKNLPNNRSSKVMTVGNHSSPLSALTAKNDAAGTDCRITPPKLEEMSNDQTEASPQNTSLHLVQKLVTPKSKDELPEPAVNVSLPDKKGLKDAGENCEKQDKYILDTTNLIEKTTHENQTDKAEISLSHQKTLEQNEKSNSELVQVNPKLWEQRYEKMWIENEKRDLKTNFKNITAELKQMFGEINETEKTTTPTEGTSEDGFSEELESIHEAPLKLTKPTNHTKRKGEFGDLQSVLEQKESSYENLIPKSPDQYVFKASCEPIWNVNEESYTKDEVAEEKRKQKYEEMETVEKKDDVDKPNISNLTGSTVNLQMKQKVVVKGNEPFKKENEETIDEEKLKMVLSSKERATLNQISLKSSKPALTMKDLKKSKNKKRISKQRANQQMNSTSGSQFDDSTLSETSQDEGRPGTKSVNEKNMITSRDVADDLDDLTQSSDTPTEDLELPTTTYKEAMLLIEQLTVDSKDSVILLKIQNILHGYERLIEREKGRYTQLLGKVRKLENEKKELQLILEETRELKSRLDHQKMEWESDVSSLKFTLKQEEEKRMSSEILYEKNREQLRKKEDQYCKEMEEKQQLELTLRGLEMELRTLRNHLKQVEEERNETQRQLSQEKSARALQEGILNNHLWRQKEIEEETRITIAKSAEIPDNHDREKDLLHKNQILQDEIAILRIELDRIRIQHQEEETKYLEENEALKEKNEDLKKELKLNEEALTQTVFQYNGQLNVLKTESTMLTSKIEQTKENKDRLEIELESFRSRLNSAVQELERCQASKSDVERTLQRERDEWLRLQDKLSHDLSNLRETNNSLSQQLSKAETKINGLENELHQVMQTVREKTLLLESTQRELNQAQCQAKEHDHARQMDKDQINKYFVKQESMQERLAQLQSENLLLRQQLEDMQNKGIIKEKVVSDVQDRFNDIFNKLRADTEKQVHMVEERNKELITKCNTLRDQVFKYETEKVEREGMVRQLQQELADALKKQSMSEASLEVTTRYRNDLEEDKMHLQKEIDRIKSKLQESEEQYIQSERHVHDLKNALDSKEREVIASSQKLEDLLVASSGTNNAIKQLEEHVQRLEIENARLEATTKQQTIRIEVLQKDLQESVSVQKQNMLSMTAQDTRNMWEEELQSRSRLGVRLSQLDREKAEILEQHESERKKVKKLLEIKRSVEARLDQEMKRNGELQKECYGIKKLLKTAKKKLKEYESKESELQFSFQGELKNKYSEMDGEVSRLKTKIDELSQQLKTESKKSTQLESANHDLREQLSSMKILHKNHEKLEKNKWQLEEEVANLKRHVETNMMDHNQIEHYKREIEERARQEIRQKLEEVNLFLQTQAASQETLEQIRTTNNASLRNQLEHRMRDLESELARIKNTQQDSILQKESTQTELERYKDLYMEELKIRKSLASKLERANDRLAEANAKLLHERHKSKSLIANSIVNGSLTASPVLDTAQLGNLGNNLALNRSLGLGGSFINPAGNALSSKNRVEAYLAKMQQELEKNISKELDQANAELEAGSVRVSPVGSTDGSSKNLNVDQDPVSRATQQYLDVLKKNYMI</sequence>
<protein>
    <submittedName>
        <fullName evidence="8">Ankyrin repeat domain-containing protein 26 isoform X5</fullName>
    </submittedName>
</protein>
<dbReference type="PANTHER" id="PTHR24147:SF53">
    <property type="entry name" value="ANKYRIN REPEAT DOMAIN 26"/>
    <property type="match status" value="1"/>
</dbReference>
<feature type="repeat" description="ANK" evidence="2">
    <location>
        <begin position="100"/>
        <end position="132"/>
    </location>
</feature>
<dbReference type="PRINTS" id="PR01415">
    <property type="entry name" value="ANKYRIN"/>
</dbReference>
<dbReference type="SMART" id="SM00248">
    <property type="entry name" value="ANK"/>
    <property type="match status" value="5"/>
</dbReference>
<reference evidence="8" key="1">
    <citation type="submission" date="2025-08" db="UniProtKB">
        <authorList>
            <consortium name="RefSeq"/>
        </authorList>
    </citation>
    <scope>IDENTIFICATION</scope>
</reference>
<feature type="repeat" description="ANK" evidence="2">
    <location>
        <begin position="133"/>
        <end position="165"/>
    </location>
</feature>
<evidence type="ECO:0000259" key="6">
    <source>
        <dbReference type="Pfam" id="PF14915"/>
    </source>
</evidence>
<feature type="domain" description="CCDC144C-like coiled-coil" evidence="6">
    <location>
        <begin position="1171"/>
        <end position="1650"/>
    </location>
</feature>
<dbReference type="SUPFAM" id="SSF48403">
    <property type="entry name" value="Ankyrin repeat"/>
    <property type="match status" value="1"/>
</dbReference>
<dbReference type="Pfam" id="PF00023">
    <property type="entry name" value="Ank"/>
    <property type="match status" value="1"/>
</dbReference>
<feature type="compositionally biased region" description="Acidic residues" evidence="4">
    <location>
        <begin position="439"/>
        <end position="451"/>
    </location>
</feature>
<feature type="region of interest" description="Disordered" evidence="4">
    <location>
        <begin position="2152"/>
        <end position="2171"/>
    </location>
</feature>
<evidence type="ECO:0000313" key="8">
    <source>
        <dbReference type="RefSeq" id="XP_025072079.1"/>
    </source>
</evidence>
<feature type="compositionally biased region" description="Acidic residues" evidence="4">
    <location>
        <begin position="333"/>
        <end position="345"/>
    </location>
</feature>
<dbReference type="RefSeq" id="XP_025072079.1">
    <property type="nucleotide sequence ID" value="XM_025216294.1"/>
</dbReference>
<feature type="coiled-coil region" evidence="3">
    <location>
        <begin position="1295"/>
        <end position="1587"/>
    </location>
</feature>
<feature type="region of interest" description="Disordered" evidence="4">
    <location>
        <begin position="704"/>
        <end position="725"/>
    </location>
</feature>
<feature type="repeat" description="ANK" evidence="2">
    <location>
        <begin position="166"/>
        <end position="198"/>
    </location>
</feature>
<dbReference type="InterPro" id="IPR050657">
    <property type="entry name" value="Ankyrin_repeat_domain"/>
</dbReference>
<dbReference type="Pfam" id="PF13857">
    <property type="entry name" value="Ank_5"/>
    <property type="match status" value="1"/>
</dbReference>
<name>A0A3Q0HJE5_ALLSI</name>
<feature type="compositionally biased region" description="Basic residues" evidence="4">
    <location>
        <begin position="1002"/>
        <end position="1012"/>
    </location>
</feature>
<feature type="compositionally biased region" description="Polar residues" evidence="4">
    <location>
        <begin position="2158"/>
        <end position="2170"/>
    </location>
</feature>
<dbReference type="Pfam" id="PF12001">
    <property type="entry name" value="DUF3496"/>
    <property type="match status" value="1"/>
</dbReference>
<dbReference type="InterPro" id="IPR039497">
    <property type="entry name" value="CC144C-like_CC_dom"/>
</dbReference>
<dbReference type="Pfam" id="PF14915">
    <property type="entry name" value="CCDC144C"/>
    <property type="match status" value="1"/>
</dbReference>
<dbReference type="PROSITE" id="PS50088">
    <property type="entry name" value="ANK_REPEAT"/>
    <property type="match status" value="5"/>
</dbReference>
<proteinExistence type="predicted"/>
<keyword evidence="2" id="KW-0040">ANK repeat</keyword>
<feature type="coiled-coil region" evidence="3">
    <location>
        <begin position="1630"/>
        <end position="1727"/>
    </location>
</feature>
<feature type="domain" description="DUF3496" evidence="5">
    <location>
        <begin position="1988"/>
        <end position="2102"/>
    </location>
</feature>
<dbReference type="Proteomes" id="UP000189705">
    <property type="component" value="Unplaced"/>
</dbReference>
<feature type="compositionally biased region" description="Polar residues" evidence="4">
    <location>
        <begin position="1013"/>
        <end position="1035"/>
    </location>
</feature>
<accession>A0A3Q0HJE5</accession>
<feature type="compositionally biased region" description="Basic residues" evidence="4">
    <location>
        <begin position="1"/>
        <end position="13"/>
    </location>
</feature>